<keyword evidence="3 10" id="KW-0732">Signal</keyword>
<dbReference type="PANTHER" id="PTHR19433:SF111">
    <property type="entry name" value="T CELL RECEPTOR ALPHA VARIABLE 4"/>
    <property type="match status" value="1"/>
</dbReference>
<accession>A0AAW1ERE0</accession>
<dbReference type="Proteomes" id="UP001488805">
    <property type="component" value="Unassembled WGS sequence"/>
</dbReference>
<evidence type="ECO:0000259" key="11">
    <source>
        <dbReference type="PROSITE" id="PS50835"/>
    </source>
</evidence>
<dbReference type="GO" id="GO:0005886">
    <property type="term" value="C:plasma membrane"/>
    <property type="evidence" value="ECO:0007669"/>
    <property type="project" value="UniProtKB-SubCell"/>
</dbReference>
<feature type="signal peptide" evidence="10">
    <location>
        <begin position="1"/>
        <end position="18"/>
    </location>
</feature>
<evidence type="ECO:0000256" key="1">
    <source>
        <dbReference type="ARBA" id="ARBA00004236"/>
    </source>
</evidence>
<dbReference type="SUPFAM" id="SSF48726">
    <property type="entry name" value="Immunoglobulin"/>
    <property type="match status" value="1"/>
</dbReference>
<evidence type="ECO:0000313" key="13">
    <source>
        <dbReference type="Proteomes" id="UP001488805"/>
    </source>
</evidence>
<keyword evidence="9" id="KW-0812">Transmembrane</keyword>
<feature type="domain" description="Ig-like" evidence="11">
    <location>
        <begin position="19"/>
        <end position="114"/>
    </location>
</feature>
<feature type="transmembrane region" description="Helical" evidence="9">
    <location>
        <begin position="142"/>
        <end position="163"/>
    </location>
</feature>
<dbReference type="PANTHER" id="PTHR19433">
    <property type="entry name" value="T-CELL RECEPTOR ALPHA CHAIN V REGION-RELATED"/>
    <property type="match status" value="1"/>
</dbReference>
<comment type="caution">
    <text evidence="12">The sequence shown here is derived from an EMBL/GenBank/DDBJ whole genome shotgun (WGS) entry which is preliminary data.</text>
</comment>
<feature type="chain" id="PRO_5043351369" description="Ig-like domain-containing protein" evidence="10">
    <location>
        <begin position="19"/>
        <end position="222"/>
    </location>
</feature>
<protein>
    <recommendedName>
        <fullName evidence="11">Ig-like domain-containing protein</fullName>
    </recommendedName>
</protein>
<name>A0AAW1ERE0_ZOAVI</name>
<dbReference type="InterPro" id="IPR013783">
    <property type="entry name" value="Ig-like_fold"/>
</dbReference>
<evidence type="ECO:0000256" key="3">
    <source>
        <dbReference type="ARBA" id="ARBA00022729"/>
    </source>
</evidence>
<keyword evidence="9" id="KW-1133">Transmembrane helix</keyword>
<evidence type="ECO:0000256" key="7">
    <source>
        <dbReference type="ARBA" id="ARBA00023180"/>
    </source>
</evidence>
<feature type="region of interest" description="Disordered" evidence="8">
    <location>
        <begin position="173"/>
        <end position="222"/>
    </location>
</feature>
<evidence type="ECO:0000256" key="5">
    <source>
        <dbReference type="ARBA" id="ARBA00023136"/>
    </source>
</evidence>
<reference evidence="12 13" key="1">
    <citation type="journal article" date="2024" name="Genome Biol. Evol.">
        <title>Chromosome-level genome assembly of the viviparous eelpout Zoarces viviparus.</title>
        <authorList>
            <person name="Fuhrmann N."/>
            <person name="Brasseur M.V."/>
            <person name="Bakowski C.E."/>
            <person name="Podsiadlowski L."/>
            <person name="Prost S."/>
            <person name="Krehenwinkel H."/>
            <person name="Mayer C."/>
        </authorList>
    </citation>
    <scope>NUCLEOTIDE SEQUENCE [LARGE SCALE GENOMIC DNA]</scope>
    <source>
        <strain evidence="12">NO-MEL_2022_Ind0_liver</strain>
    </source>
</reference>
<dbReference type="CDD" id="cd00099">
    <property type="entry name" value="IgV"/>
    <property type="match status" value="1"/>
</dbReference>
<dbReference type="EMBL" id="JBCEZU010000145">
    <property type="protein sequence ID" value="KAK9524520.1"/>
    <property type="molecule type" value="Genomic_DNA"/>
</dbReference>
<organism evidence="12 13">
    <name type="scientific">Zoarces viviparus</name>
    <name type="common">Viviparous eelpout</name>
    <name type="synonym">Blennius viviparus</name>
    <dbReference type="NCBI Taxonomy" id="48416"/>
    <lineage>
        <taxon>Eukaryota</taxon>
        <taxon>Metazoa</taxon>
        <taxon>Chordata</taxon>
        <taxon>Craniata</taxon>
        <taxon>Vertebrata</taxon>
        <taxon>Euteleostomi</taxon>
        <taxon>Actinopterygii</taxon>
        <taxon>Neopterygii</taxon>
        <taxon>Teleostei</taxon>
        <taxon>Neoteleostei</taxon>
        <taxon>Acanthomorphata</taxon>
        <taxon>Eupercaria</taxon>
        <taxon>Perciformes</taxon>
        <taxon>Cottioidei</taxon>
        <taxon>Zoarcales</taxon>
        <taxon>Zoarcidae</taxon>
        <taxon>Zoarcinae</taxon>
        <taxon>Zoarces</taxon>
    </lineage>
</organism>
<dbReference type="SMART" id="SM00409">
    <property type="entry name" value="IG"/>
    <property type="match status" value="1"/>
</dbReference>
<dbReference type="GO" id="GO:0002376">
    <property type="term" value="P:immune system process"/>
    <property type="evidence" value="ECO:0007669"/>
    <property type="project" value="UniProtKB-KW"/>
</dbReference>
<dbReference type="PROSITE" id="PS50835">
    <property type="entry name" value="IG_LIKE"/>
    <property type="match status" value="1"/>
</dbReference>
<evidence type="ECO:0000256" key="8">
    <source>
        <dbReference type="SAM" id="MobiDB-lite"/>
    </source>
</evidence>
<keyword evidence="13" id="KW-1185">Reference proteome</keyword>
<dbReference type="InterPro" id="IPR007110">
    <property type="entry name" value="Ig-like_dom"/>
</dbReference>
<evidence type="ECO:0000256" key="9">
    <source>
        <dbReference type="SAM" id="Phobius"/>
    </source>
</evidence>
<keyword evidence="7" id="KW-0325">Glycoprotein</keyword>
<dbReference type="InterPro" id="IPR013106">
    <property type="entry name" value="Ig_V-set"/>
</dbReference>
<evidence type="ECO:0000256" key="6">
    <source>
        <dbReference type="ARBA" id="ARBA00023157"/>
    </source>
</evidence>
<evidence type="ECO:0000256" key="10">
    <source>
        <dbReference type="SAM" id="SignalP"/>
    </source>
</evidence>
<proteinExistence type="predicted"/>
<evidence type="ECO:0000256" key="2">
    <source>
        <dbReference type="ARBA" id="ARBA00022475"/>
    </source>
</evidence>
<dbReference type="InterPro" id="IPR052051">
    <property type="entry name" value="TCR_complex_component"/>
</dbReference>
<evidence type="ECO:0000313" key="12">
    <source>
        <dbReference type="EMBL" id="KAK9524520.1"/>
    </source>
</evidence>
<evidence type="ECO:0000256" key="4">
    <source>
        <dbReference type="ARBA" id="ARBA00022859"/>
    </source>
</evidence>
<dbReference type="InterPro" id="IPR036179">
    <property type="entry name" value="Ig-like_dom_sf"/>
</dbReference>
<gene>
    <name evidence="12" type="ORF">VZT92_016908</name>
</gene>
<dbReference type="AlphaFoldDB" id="A0AAW1ERE0"/>
<sequence length="222" mass="24966">MKSFTLITALSLCSFCEYNRIYNVGSECQTVEVQAGGEVTLLCSNFSSSLTQILWFRVVKGSLPRSISFMYEHYENAKFSEGFRNGKFEMRTNSSTVSLKIKQVNSSDSGLYFCGHYLNKDPVIVNATYLEVREALDETAKLVSVTLAGLTVLLVTVIIGLAVQVKKLQKARVEEQNPRRTKNQGSEELNYAAVTFHPKTKRPHRPASENEEEKNTIYSATR</sequence>
<keyword evidence="4" id="KW-0391">Immunity</keyword>
<keyword evidence="2" id="KW-1003">Cell membrane</keyword>
<keyword evidence="6" id="KW-1015">Disulfide bond</keyword>
<dbReference type="InterPro" id="IPR003599">
    <property type="entry name" value="Ig_sub"/>
</dbReference>
<keyword evidence="5 9" id="KW-0472">Membrane</keyword>
<dbReference type="GO" id="GO:0009617">
    <property type="term" value="P:response to bacterium"/>
    <property type="evidence" value="ECO:0007669"/>
    <property type="project" value="TreeGrafter"/>
</dbReference>
<comment type="subcellular location">
    <subcellularLocation>
        <location evidence="1">Cell membrane</location>
    </subcellularLocation>
</comment>
<dbReference type="Pfam" id="PF07686">
    <property type="entry name" value="V-set"/>
    <property type="match status" value="1"/>
</dbReference>
<dbReference type="Gene3D" id="2.60.40.10">
    <property type="entry name" value="Immunoglobulins"/>
    <property type="match status" value="1"/>
</dbReference>